<dbReference type="SUPFAM" id="SSF53901">
    <property type="entry name" value="Thiolase-like"/>
    <property type="match status" value="1"/>
</dbReference>
<dbReference type="InterPro" id="IPR057326">
    <property type="entry name" value="KR_dom"/>
</dbReference>
<dbReference type="InterPro" id="IPR020841">
    <property type="entry name" value="PKS_Beta-ketoAc_synthase_dom"/>
</dbReference>
<keyword evidence="7" id="KW-0012">Acyltransferase</keyword>
<evidence type="ECO:0000256" key="2">
    <source>
        <dbReference type="ARBA" id="ARBA00022553"/>
    </source>
</evidence>
<keyword evidence="4" id="KW-0521">NADP</keyword>
<dbReference type="SUPFAM" id="SSF47336">
    <property type="entry name" value="ACP-like"/>
    <property type="match status" value="1"/>
</dbReference>
<dbReference type="SUPFAM" id="SSF51735">
    <property type="entry name" value="NAD(P)-binding Rossmann-fold domains"/>
    <property type="match status" value="2"/>
</dbReference>
<dbReference type="InterPro" id="IPR013154">
    <property type="entry name" value="ADH-like_N"/>
</dbReference>
<dbReference type="PROSITE" id="PS52019">
    <property type="entry name" value="PKS_MFAS_DH"/>
    <property type="match status" value="1"/>
</dbReference>
<feature type="domain" description="Carrier" evidence="9">
    <location>
        <begin position="2437"/>
        <end position="2514"/>
    </location>
</feature>
<dbReference type="GO" id="GO:0016491">
    <property type="term" value="F:oxidoreductase activity"/>
    <property type="evidence" value="ECO:0007669"/>
    <property type="project" value="UniProtKB-KW"/>
</dbReference>
<dbReference type="InterPro" id="IPR001227">
    <property type="entry name" value="Ac_transferase_dom_sf"/>
</dbReference>
<feature type="region of interest" description="C-terminal hotdog fold" evidence="8">
    <location>
        <begin position="1072"/>
        <end position="1220"/>
    </location>
</feature>
<dbReference type="Pfam" id="PF00698">
    <property type="entry name" value="Acyl_transf_1"/>
    <property type="match status" value="1"/>
</dbReference>
<accession>A0AAI8VIC3</accession>
<dbReference type="InterPro" id="IPR011032">
    <property type="entry name" value="GroES-like_sf"/>
</dbReference>
<dbReference type="InterPro" id="IPR016039">
    <property type="entry name" value="Thiolase-like"/>
</dbReference>
<keyword evidence="5" id="KW-0560">Oxidoreductase</keyword>
<organism evidence="12 13">
    <name type="scientific">Anthostomella pinea</name>
    <dbReference type="NCBI Taxonomy" id="933095"/>
    <lineage>
        <taxon>Eukaryota</taxon>
        <taxon>Fungi</taxon>
        <taxon>Dikarya</taxon>
        <taxon>Ascomycota</taxon>
        <taxon>Pezizomycotina</taxon>
        <taxon>Sordariomycetes</taxon>
        <taxon>Xylariomycetidae</taxon>
        <taxon>Xylariales</taxon>
        <taxon>Xylariaceae</taxon>
        <taxon>Anthostomella</taxon>
    </lineage>
</organism>
<keyword evidence="2" id="KW-0597">Phosphoprotein</keyword>
<dbReference type="Pfam" id="PF08240">
    <property type="entry name" value="ADH_N"/>
    <property type="match status" value="1"/>
</dbReference>
<evidence type="ECO:0000259" key="11">
    <source>
        <dbReference type="PROSITE" id="PS52019"/>
    </source>
</evidence>
<evidence type="ECO:0000256" key="8">
    <source>
        <dbReference type="PROSITE-ProRule" id="PRU01363"/>
    </source>
</evidence>
<dbReference type="Gene3D" id="1.10.1200.10">
    <property type="entry name" value="ACP-like"/>
    <property type="match status" value="1"/>
</dbReference>
<dbReference type="EMBL" id="CAUWAG010000007">
    <property type="protein sequence ID" value="CAJ2504945.1"/>
    <property type="molecule type" value="Genomic_DNA"/>
</dbReference>
<dbReference type="InterPro" id="IPR036291">
    <property type="entry name" value="NAD(P)-bd_dom_sf"/>
</dbReference>
<dbReference type="Pfam" id="PF14765">
    <property type="entry name" value="PS-DH"/>
    <property type="match status" value="1"/>
</dbReference>
<dbReference type="Pfam" id="PF21089">
    <property type="entry name" value="PKS_DH_N"/>
    <property type="match status" value="1"/>
</dbReference>
<dbReference type="Pfam" id="PF02801">
    <property type="entry name" value="Ketoacyl-synt_C"/>
    <property type="match status" value="1"/>
</dbReference>
<feature type="active site" description="Proton acceptor; for dehydratase activity" evidence="8">
    <location>
        <position position="943"/>
    </location>
</feature>
<dbReference type="SUPFAM" id="SSF50129">
    <property type="entry name" value="GroES-like"/>
    <property type="match status" value="1"/>
</dbReference>
<dbReference type="GO" id="GO:0044550">
    <property type="term" value="P:secondary metabolite biosynthetic process"/>
    <property type="evidence" value="ECO:0007669"/>
    <property type="project" value="UniProtKB-ARBA"/>
</dbReference>
<evidence type="ECO:0000256" key="3">
    <source>
        <dbReference type="ARBA" id="ARBA00022679"/>
    </source>
</evidence>
<dbReference type="InterPro" id="IPR036736">
    <property type="entry name" value="ACP-like_sf"/>
</dbReference>
<dbReference type="PROSITE" id="PS00606">
    <property type="entry name" value="KS3_1"/>
    <property type="match status" value="1"/>
</dbReference>
<dbReference type="InterPro" id="IPR042104">
    <property type="entry name" value="PKS_dehydratase_sf"/>
</dbReference>
<dbReference type="InterPro" id="IPR014030">
    <property type="entry name" value="Ketoacyl_synth_N"/>
</dbReference>
<dbReference type="InterPro" id="IPR049551">
    <property type="entry name" value="PKS_DH_C"/>
</dbReference>
<feature type="region of interest" description="N-terminal hotdog fold" evidence="8">
    <location>
        <begin position="911"/>
        <end position="1052"/>
    </location>
</feature>
<dbReference type="InterPro" id="IPR049552">
    <property type="entry name" value="PKS_DH_N"/>
</dbReference>
<dbReference type="InterPro" id="IPR016035">
    <property type="entry name" value="Acyl_Trfase/lysoPLipase"/>
</dbReference>
<dbReference type="InterPro" id="IPR020807">
    <property type="entry name" value="PKS_DH"/>
</dbReference>
<comment type="caution">
    <text evidence="12">The sequence shown here is derived from an EMBL/GenBank/DDBJ whole genome shotgun (WGS) entry which is preliminary data.</text>
</comment>
<dbReference type="Pfam" id="PF13602">
    <property type="entry name" value="ADH_zinc_N_2"/>
    <property type="match status" value="1"/>
</dbReference>
<dbReference type="InterPro" id="IPR049900">
    <property type="entry name" value="PKS_mFAS_DH"/>
</dbReference>
<feature type="domain" description="PKS/mFAS DH" evidence="11">
    <location>
        <begin position="911"/>
        <end position="1220"/>
    </location>
</feature>
<dbReference type="Pfam" id="PF23297">
    <property type="entry name" value="ACP_SdgA_C"/>
    <property type="match status" value="1"/>
</dbReference>
<sequence length="2524" mass="274489">MAQTQGEPLAVIWFSFKLPGGVQDESSLWDLLSSGRNVMSDWPSSRLNVDGFLDEGRRRPNTLYSRGGHFIEADPAAFDAPFFSITAKEAAAMDPAQRLVLETAFHSFENAGIPLDRLKGSQTAVLAPMSTDDYSRSTSKDVDQAPRMAATGIPPSMLPNRVSWFFNLQGPSALVDTACSSGMVAIDMACQYIRNGFASTALVLGANLLLGPECSVMLGNMGFLSPNSVCYSFDHRANGYARGEGVVGLVIKALPLAIQDGDMIRGIIRSSVTNQDGRTPGLTQPSSESQERMIRLVYKQAGLDYKATRYVEAHGTGTPIGDPIEMKAIGRVFRTSRTADQPLYVGSIKSSIGHLEGTSGLAGVLKTIMALEKGIIPLNALFEKINPALDVDFYHTEIPTTPTAWPNVGIRRASVNSFGFGGTNSHLILDDAFHYLQGEGLVGNHNCTISMGSDSGNEVQEGKSYETNGDSPTLTRSRLLVWSAADEGALKRMIRDYSSYYQSRVFNSQSTLDRLALTLASRRSHMSWRTCAVIGPAFHLGESATLPTTKATRFSSEKALSFVFTGQGAQHVKMGLGLLQYHEFKEALLEAGKKYESLGRKWSIMGHSSGEIAAAYTIGALTQESACKVAYYRGQVAAQLKATCGTSSPGAMMSINAPESRIQHILGSTASIQKGSAHIACVNSPLNCTVSGDAFSLEALKEHLDAAAIPNQKLKTGVTYHAPIMRTVAAQYLELLGVLEPQKPNMAITMISSVTGRAVATTDLSTGQYWVDNLIMPVKFSEAVCTMIQEGSIMGVVGEERITDVFEIGPHCALRQPLKDTLRLSHNKHVRYCSVLDRTMPSCQSFLELLGNLFCNGYGVSVSTGNQQAAQGAATTSFLTDCPRYPFDTSRKYWKESRLSRDNRLRQAVPNEVLGVRSHDWNPLAPRWRNFWSVETMPWVGDHIINNMVLVPGTAMLAMAIEAMAQMASADRPVAGFYVKGAEFMSAISVQEDLATETVLHLIPLQQSYEKESVWSRITIFAYNSGRWSKCFQATVQIQYADGQTEVDAGAERRLSEYTTLQRYSQAIEECRSPFDPKALYDVFKQSGINYGKSFQLLQDIRSNGRGTVVARVDLQKAGNIGSLVHPAVLDAAIHLTLVPASKGIAEPWSTSVPRKLHDMWVSAEAWTSTSAVRITTTANAASAGSGTTITTCLLPDDRSTPLCVIGSVYLVPVAQLASSKHNRTRLLYGIDWRPQLSLLDSKQLSQLCDADNIPADSTGMAQFYSRLEETLDILVRGTLQQISQTHLQRAPEHMSQLIAWMERHIAQGQETPPSIDNTSIEQARETLHQLATERPKWKIYDAVGSNILSIIAGEIDPLQLLLSTGLAETFYSEIFERNCDFRLRNFLRLASHENPNLRILEVGAGTGGMTKHVLSAFQELEELSGGDKFADYTYTDISPAFFENARDKYDNTFPGRFQLKTFDIENEASKEGFQPGSYDMIIAGSVLHATRDLNATLGNLRTVLKPGGSLVFLEVLAPYSIAANLGFGVLPGWWLSVEAWRSDGPTITEGKWDQVLKGAGFSGNELVLRDYESDVCHLSGIVVSRAISPENTEHEEVVAQGSALFLVIDDQSEYQCALAENVRIEASRSARFQEIEVLTLGSIRSNTVAASDVTISLLEVGAPFLATLSEEKYGAMKEMMACVRNLLWVTAIPQKDDGDLPDRAQYNLTTGFIRSIRSEALDRHFVHLVNESDEQDVSAFAGHIANILRLSFESDPGAPELEYVLRGDVMHTGRLYEAKHLNEQVDGLISPQLRSGPWKPGPPLKLSIHARGMLDSLEFVEDDTHQTAIGPHEIEIEAKAWGLSSRDVFVALGRLDGQEFGYDCAGVVTRVGSDADFRPGDRVVMNGAGCIRTYPRTSSQAAIAIPDSLSFAAAASMISPGITAYHSLVNVARLQKGEKILIHSAAGSTGQMAIWAAKMIGAEIFATVGFDAKKQLLVDQFGLAPDHVFYSRDVSFARGVMRVTNGYGVDVVLNSLSGDGLRASWECVAPFGRFIELGKADIVGESSLPMSNFARNVTFSAVDLHHLGLSDTALACRLMREVTDLAIQGHVQHPEPLHLFPLSDVEQAFRFMQSGTNTGRIVIEATDSAVVQKRLLDRCDWKCDSNSSYVVAGGLGGIGRAILEWLADKGARYLIVPSRSGGVGSAAASRVVSALEKRGVVVATPACDVASAASLKSTLEECSQRLPPIRGCINAAMVLQDAVFENMTYAQWDLTLRSKAHTTWNLHELLPPSLDFFVLLSSLAGVYGSPAQSNYAAGCAFQDAVASYRTRRGQKAISLDVGWMRTIGIIAETEQYQRHRKNTADMGQIEAEELMALLNIYCDPSLPWLAPEKSQLLIGVVTPRDLLAQGQPVTPLAQRPLFAGFSRATNGSAQGSGNEASVDLGALFRQATDPKEQGRIVVAALTAKLARALSVSPEDVDSSKRLSDCGVDSLVAVELRNWIGIDFRAEVAVFEIMGGVTIEAVGALVADRSELAGDVTSKE</sequence>
<dbReference type="InterPro" id="IPR009081">
    <property type="entry name" value="PP-bd_ACP"/>
</dbReference>
<dbReference type="GO" id="GO:0004312">
    <property type="term" value="F:fatty acid synthase activity"/>
    <property type="evidence" value="ECO:0007669"/>
    <property type="project" value="TreeGrafter"/>
</dbReference>
<dbReference type="InterPro" id="IPR014043">
    <property type="entry name" value="Acyl_transferase_dom"/>
</dbReference>
<dbReference type="SUPFAM" id="SSF53335">
    <property type="entry name" value="S-adenosyl-L-methionine-dependent methyltransferases"/>
    <property type="match status" value="1"/>
</dbReference>
<dbReference type="SMART" id="SM00826">
    <property type="entry name" value="PKS_DH"/>
    <property type="match status" value="1"/>
</dbReference>
<dbReference type="PROSITE" id="PS00012">
    <property type="entry name" value="PHOSPHOPANTETHEINE"/>
    <property type="match status" value="1"/>
</dbReference>
<dbReference type="FunFam" id="3.40.50.720:FF:000209">
    <property type="entry name" value="Polyketide synthase Pks12"/>
    <property type="match status" value="1"/>
</dbReference>
<dbReference type="SMART" id="SM00825">
    <property type="entry name" value="PKS_KS"/>
    <property type="match status" value="1"/>
</dbReference>
<dbReference type="Gene3D" id="3.90.180.10">
    <property type="entry name" value="Medium-chain alcohol dehydrogenases, catalytic domain"/>
    <property type="match status" value="1"/>
</dbReference>
<dbReference type="SUPFAM" id="SSF52151">
    <property type="entry name" value="FabD/lysophospholipase-like"/>
    <property type="match status" value="1"/>
</dbReference>
<evidence type="ECO:0000259" key="10">
    <source>
        <dbReference type="PROSITE" id="PS52004"/>
    </source>
</evidence>
<evidence type="ECO:0000256" key="1">
    <source>
        <dbReference type="ARBA" id="ARBA00022450"/>
    </source>
</evidence>
<dbReference type="SUPFAM" id="SSF55048">
    <property type="entry name" value="Probable ACP-binding domain of malonyl-CoA ACP transacylase"/>
    <property type="match status" value="1"/>
</dbReference>
<dbReference type="Proteomes" id="UP001295740">
    <property type="component" value="Unassembled WGS sequence"/>
</dbReference>
<dbReference type="GO" id="GO:0031177">
    <property type="term" value="F:phosphopantetheine binding"/>
    <property type="evidence" value="ECO:0007669"/>
    <property type="project" value="InterPro"/>
</dbReference>
<evidence type="ECO:0000256" key="6">
    <source>
        <dbReference type="ARBA" id="ARBA00023268"/>
    </source>
</evidence>
<dbReference type="Gene3D" id="3.40.50.150">
    <property type="entry name" value="Vaccinia Virus protein VP39"/>
    <property type="match status" value="1"/>
</dbReference>
<keyword evidence="1" id="KW-0596">Phosphopantetheine</keyword>
<protein>
    <submittedName>
        <fullName evidence="12">Uu.00g123390.m01.CDS01</fullName>
    </submittedName>
</protein>
<dbReference type="InterPro" id="IPR016036">
    <property type="entry name" value="Malonyl_transacylase_ACP-bd"/>
</dbReference>
<name>A0AAI8VIC3_9PEZI</name>
<dbReference type="CDD" id="cd02440">
    <property type="entry name" value="AdoMet_MTases"/>
    <property type="match status" value="1"/>
</dbReference>
<dbReference type="InterPro" id="IPR006162">
    <property type="entry name" value="Ppantetheine_attach_site"/>
</dbReference>
<dbReference type="CDD" id="cd05195">
    <property type="entry name" value="enoyl_red"/>
    <property type="match status" value="1"/>
</dbReference>
<dbReference type="Pfam" id="PF08242">
    <property type="entry name" value="Methyltransf_12"/>
    <property type="match status" value="1"/>
</dbReference>
<dbReference type="InterPro" id="IPR014031">
    <property type="entry name" value="Ketoacyl_synth_C"/>
</dbReference>
<dbReference type="InterPro" id="IPR020806">
    <property type="entry name" value="PKS_PP-bd"/>
</dbReference>
<reference evidence="12" key="1">
    <citation type="submission" date="2023-10" db="EMBL/GenBank/DDBJ databases">
        <authorList>
            <person name="Hackl T."/>
        </authorList>
    </citation>
    <scope>NUCLEOTIDE SEQUENCE</scope>
</reference>
<dbReference type="CDD" id="cd00833">
    <property type="entry name" value="PKS"/>
    <property type="match status" value="1"/>
</dbReference>
<dbReference type="InterPro" id="IPR018201">
    <property type="entry name" value="Ketoacyl_synth_AS"/>
</dbReference>
<gene>
    <name evidence="12" type="ORF">KHLLAP_LOCUS5413</name>
</gene>
<dbReference type="SMART" id="SM00822">
    <property type="entry name" value="PKS_KR"/>
    <property type="match status" value="1"/>
</dbReference>
<dbReference type="Gene3D" id="3.30.70.3290">
    <property type="match status" value="2"/>
</dbReference>
<dbReference type="InterPro" id="IPR013217">
    <property type="entry name" value="Methyltransf_12"/>
</dbReference>
<evidence type="ECO:0000256" key="5">
    <source>
        <dbReference type="ARBA" id="ARBA00023002"/>
    </source>
</evidence>
<dbReference type="SMART" id="SM00823">
    <property type="entry name" value="PKS_PP"/>
    <property type="match status" value="1"/>
</dbReference>
<dbReference type="GO" id="GO:0006633">
    <property type="term" value="P:fatty acid biosynthetic process"/>
    <property type="evidence" value="ECO:0007669"/>
    <property type="project" value="InterPro"/>
</dbReference>
<dbReference type="Gene3D" id="3.10.129.110">
    <property type="entry name" value="Polyketide synthase dehydratase"/>
    <property type="match status" value="1"/>
</dbReference>
<dbReference type="GO" id="GO:1901336">
    <property type="term" value="P:lactone biosynthetic process"/>
    <property type="evidence" value="ECO:0007669"/>
    <property type="project" value="UniProtKB-ARBA"/>
</dbReference>
<dbReference type="InterPro" id="IPR032821">
    <property type="entry name" value="PKS_assoc"/>
</dbReference>
<dbReference type="SMART" id="SM00829">
    <property type="entry name" value="PKS_ER"/>
    <property type="match status" value="1"/>
</dbReference>
<dbReference type="Pfam" id="PF00109">
    <property type="entry name" value="ketoacyl-synt"/>
    <property type="match status" value="1"/>
</dbReference>
<feature type="active site" description="Proton donor; for dehydratase activity" evidence="8">
    <location>
        <position position="1131"/>
    </location>
</feature>
<dbReference type="Gene3D" id="3.40.366.10">
    <property type="entry name" value="Malonyl-Coenzyme A Acyl Carrier Protein, domain 2"/>
    <property type="match status" value="2"/>
</dbReference>
<dbReference type="PROSITE" id="PS50075">
    <property type="entry name" value="CARRIER"/>
    <property type="match status" value="1"/>
</dbReference>
<dbReference type="PANTHER" id="PTHR43775:SF29">
    <property type="entry name" value="ASPERFURANONE POLYKETIDE SYNTHASE AFOG-RELATED"/>
    <property type="match status" value="1"/>
</dbReference>
<dbReference type="PANTHER" id="PTHR43775">
    <property type="entry name" value="FATTY ACID SYNTHASE"/>
    <property type="match status" value="1"/>
</dbReference>
<dbReference type="Pfam" id="PF16197">
    <property type="entry name" value="KAsynt_C_assoc"/>
    <property type="match status" value="1"/>
</dbReference>
<keyword evidence="13" id="KW-1185">Reference proteome</keyword>
<dbReference type="Gene3D" id="3.40.47.10">
    <property type="match status" value="1"/>
</dbReference>
<dbReference type="InterPro" id="IPR013968">
    <property type="entry name" value="PKS_KR"/>
</dbReference>
<dbReference type="GO" id="GO:0004315">
    <property type="term" value="F:3-oxoacyl-[acyl-carrier-protein] synthase activity"/>
    <property type="evidence" value="ECO:0007669"/>
    <property type="project" value="InterPro"/>
</dbReference>
<evidence type="ECO:0000256" key="7">
    <source>
        <dbReference type="ARBA" id="ARBA00023315"/>
    </source>
</evidence>
<evidence type="ECO:0000259" key="9">
    <source>
        <dbReference type="PROSITE" id="PS50075"/>
    </source>
</evidence>
<dbReference type="SMART" id="SM00827">
    <property type="entry name" value="PKS_AT"/>
    <property type="match status" value="1"/>
</dbReference>
<dbReference type="InterPro" id="IPR050091">
    <property type="entry name" value="PKS_NRPS_Biosynth_Enz"/>
</dbReference>
<keyword evidence="6" id="KW-0511">Multifunctional enzyme</keyword>
<dbReference type="InterPro" id="IPR029063">
    <property type="entry name" value="SAM-dependent_MTases_sf"/>
</dbReference>
<dbReference type="PROSITE" id="PS52004">
    <property type="entry name" value="KS3_2"/>
    <property type="match status" value="1"/>
</dbReference>
<dbReference type="Pfam" id="PF08659">
    <property type="entry name" value="KR"/>
    <property type="match status" value="1"/>
</dbReference>
<evidence type="ECO:0000256" key="4">
    <source>
        <dbReference type="ARBA" id="ARBA00022857"/>
    </source>
</evidence>
<feature type="domain" description="Ketosynthase family 3 (KS3)" evidence="10">
    <location>
        <begin position="6"/>
        <end position="431"/>
    </location>
</feature>
<evidence type="ECO:0000313" key="12">
    <source>
        <dbReference type="EMBL" id="CAJ2504945.1"/>
    </source>
</evidence>
<dbReference type="Gene3D" id="3.40.50.720">
    <property type="entry name" value="NAD(P)-binding Rossmann-like Domain"/>
    <property type="match status" value="2"/>
</dbReference>
<proteinExistence type="predicted"/>
<evidence type="ECO:0000313" key="13">
    <source>
        <dbReference type="Proteomes" id="UP001295740"/>
    </source>
</evidence>
<dbReference type="InterPro" id="IPR020843">
    <property type="entry name" value="ER"/>
</dbReference>
<keyword evidence="3" id="KW-0808">Transferase</keyword>